<proteinExistence type="predicted"/>
<keyword evidence="3" id="KW-1185">Reference proteome</keyword>
<evidence type="ECO:0000256" key="1">
    <source>
        <dbReference type="SAM" id="MobiDB-lite"/>
    </source>
</evidence>
<evidence type="ECO:0000313" key="2">
    <source>
        <dbReference type="EMBL" id="KAK7865263.1"/>
    </source>
</evidence>
<organism evidence="2 3">
    <name type="scientific">Gryllus longicercus</name>
    <dbReference type="NCBI Taxonomy" id="2509291"/>
    <lineage>
        <taxon>Eukaryota</taxon>
        <taxon>Metazoa</taxon>
        <taxon>Ecdysozoa</taxon>
        <taxon>Arthropoda</taxon>
        <taxon>Hexapoda</taxon>
        <taxon>Insecta</taxon>
        <taxon>Pterygota</taxon>
        <taxon>Neoptera</taxon>
        <taxon>Polyneoptera</taxon>
        <taxon>Orthoptera</taxon>
        <taxon>Ensifera</taxon>
        <taxon>Gryllidea</taxon>
        <taxon>Grylloidea</taxon>
        <taxon>Gryllidae</taxon>
        <taxon>Gryllinae</taxon>
        <taxon>Gryllus</taxon>
    </lineage>
</organism>
<dbReference type="AlphaFoldDB" id="A0AAN9VXP8"/>
<feature type="region of interest" description="Disordered" evidence="1">
    <location>
        <begin position="111"/>
        <end position="141"/>
    </location>
</feature>
<sequence>MLVDRCLMWWTSQKSYRICSSGSVCRPRARWGVACAAVLLWASAASPRARAAGPSETALQAAAAGITSVADAAGAAHGVAAAVVDGSRAASDALRTAVEVAAQLLQVPPVALGQRDPPPDPQPVYVYAPPPATTPPHGGGGGLLASLFGR</sequence>
<dbReference type="Proteomes" id="UP001378592">
    <property type="component" value="Unassembled WGS sequence"/>
</dbReference>
<reference evidence="2 3" key="1">
    <citation type="submission" date="2024-03" db="EMBL/GenBank/DDBJ databases">
        <title>The genome assembly and annotation of the cricket Gryllus longicercus Weissman &amp; Gray.</title>
        <authorList>
            <person name="Szrajer S."/>
            <person name="Gray D."/>
            <person name="Ylla G."/>
        </authorList>
    </citation>
    <scope>NUCLEOTIDE SEQUENCE [LARGE SCALE GENOMIC DNA]</scope>
    <source>
        <strain evidence="2">DAG 2021-001</strain>
        <tissue evidence="2">Whole body minus gut</tissue>
    </source>
</reference>
<name>A0AAN9VXP8_9ORTH</name>
<accession>A0AAN9VXP8</accession>
<evidence type="ECO:0000313" key="3">
    <source>
        <dbReference type="Proteomes" id="UP001378592"/>
    </source>
</evidence>
<protein>
    <submittedName>
        <fullName evidence="2">Uncharacterized protein</fullName>
    </submittedName>
</protein>
<comment type="caution">
    <text evidence="2">The sequence shown here is derived from an EMBL/GenBank/DDBJ whole genome shotgun (WGS) entry which is preliminary data.</text>
</comment>
<dbReference type="EMBL" id="JAZDUA010000182">
    <property type="protein sequence ID" value="KAK7865263.1"/>
    <property type="molecule type" value="Genomic_DNA"/>
</dbReference>
<gene>
    <name evidence="2" type="ORF">R5R35_012382</name>
</gene>